<gene>
    <name evidence="5" type="ordered locus">MTR_7g076930</name>
    <name evidence="4" type="ORF">MtrDRAFT_AC159144g7v2</name>
</gene>
<comment type="subcellular location">
    <subcellularLocation>
        <location evidence="1">Secreted</location>
    </subcellularLocation>
</comment>
<dbReference type="EMBL" id="AC159144">
    <property type="protein sequence ID" value="ABD33429.1"/>
    <property type="molecule type" value="Genomic_DNA"/>
</dbReference>
<evidence type="ECO:0000256" key="1">
    <source>
        <dbReference type="ARBA" id="ARBA00004613"/>
    </source>
</evidence>
<dbReference type="PaxDb" id="3880-AES80129"/>
<name>Q2HRD7_MEDTR</name>
<dbReference type="InterPro" id="IPR039271">
    <property type="entry name" value="Kiwellin-like"/>
</dbReference>
<dbReference type="EMBL" id="CM001223">
    <property type="protein sequence ID" value="AES80129.1"/>
    <property type="molecule type" value="Genomic_DNA"/>
</dbReference>
<reference evidence="4" key="1">
    <citation type="submission" date="2005-06" db="EMBL/GenBank/DDBJ databases">
        <authorList>
            <person name="Town C.D."/>
        </authorList>
    </citation>
    <scope>NUCLEOTIDE SEQUENCE</scope>
</reference>
<reference evidence="5 7" key="4">
    <citation type="journal article" date="2014" name="BMC Genomics">
        <title>An improved genome release (version Mt4.0) for the model legume Medicago truncatula.</title>
        <authorList>
            <person name="Tang H."/>
            <person name="Krishnakumar V."/>
            <person name="Bidwell S."/>
            <person name="Rosen B."/>
            <person name="Chan A."/>
            <person name="Zhou S."/>
            <person name="Gentzbittel L."/>
            <person name="Childs K.L."/>
            <person name="Yandell M."/>
            <person name="Gundlach H."/>
            <person name="Mayer K.F."/>
            <person name="Schwartz D.C."/>
            <person name="Town C.D."/>
        </authorList>
    </citation>
    <scope>GENOME REANNOTATION</scope>
    <source>
        <strain evidence="6 7">cv. Jemalong A17</strain>
    </source>
</reference>
<dbReference type="GO" id="GO:0005576">
    <property type="term" value="C:extracellular region"/>
    <property type="evidence" value="ECO:0007669"/>
    <property type="project" value="UniProtKB-SubCell"/>
</dbReference>
<evidence type="ECO:0000256" key="3">
    <source>
        <dbReference type="ARBA" id="ARBA00022729"/>
    </source>
</evidence>
<reference evidence="5 7" key="3">
    <citation type="journal article" date="2011" name="Nature">
        <title>The Medicago genome provides insight into the evolution of rhizobial symbioses.</title>
        <authorList>
            <person name="Young N.D."/>
            <person name="Debelle F."/>
            <person name="Oldroyd G.E."/>
            <person name="Geurts R."/>
            <person name="Cannon S.B."/>
            <person name="Udvardi M.K."/>
            <person name="Benedito V.A."/>
            <person name="Mayer K.F."/>
            <person name="Gouzy J."/>
            <person name="Schoof H."/>
            <person name="Van de Peer Y."/>
            <person name="Proost S."/>
            <person name="Cook D.R."/>
            <person name="Meyers B.C."/>
            <person name="Spannagl M."/>
            <person name="Cheung F."/>
            <person name="De Mita S."/>
            <person name="Krishnakumar V."/>
            <person name="Gundlach H."/>
            <person name="Zhou S."/>
            <person name="Mudge J."/>
            <person name="Bharti A.K."/>
            <person name="Murray J.D."/>
            <person name="Naoumkina M.A."/>
            <person name="Rosen B."/>
            <person name="Silverstein K.A."/>
            <person name="Tang H."/>
            <person name="Rombauts S."/>
            <person name="Zhao P.X."/>
            <person name="Zhou P."/>
            <person name="Barbe V."/>
            <person name="Bardou P."/>
            <person name="Bechner M."/>
            <person name="Bellec A."/>
            <person name="Berger A."/>
            <person name="Berges H."/>
            <person name="Bidwell S."/>
            <person name="Bisseling T."/>
            <person name="Choisne N."/>
            <person name="Couloux A."/>
            <person name="Denny R."/>
            <person name="Deshpande S."/>
            <person name="Dai X."/>
            <person name="Doyle J.J."/>
            <person name="Dudez A.M."/>
            <person name="Farmer A.D."/>
            <person name="Fouteau S."/>
            <person name="Franken C."/>
            <person name="Gibelin C."/>
            <person name="Gish J."/>
            <person name="Goldstein S."/>
            <person name="Gonzalez A.J."/>
            <person name="Green P.J."/>
            <person name="Hallab A."/>
            <person name="Hartog M."/>
            <person name="Hua A."/>
            <person name="Humphray S.J."/>
            <person name="Jeong D.H."/>
            <person name="Jing Y."/>
            <person name="Jocker A."/>
            <person name="Kenton S.M."/>
            <person name="Kim D.J."/>
            <person name="Klee K."/>
            <person name="Lai H."/>
            <person name="Lang C."/>
            <person name="Lin S."/>
            <person name="Macmil S.L."/>
            <person name="Magdelenat G."/>
            <person name="Matthews L."/>
            <person name="McCorrison J."/>
            <person name="Monaghan E.L."/>
            <person name="Mun J.H."/>
            <person name="Najar F.Z."/>
            <person name="Nicholson C."/>
            <person name="Noirot C."/>
            <person name="O'Bleness M."/>
            <person name="Paule C.R."/>
            <person name="Poulain J."/>
            <person name="Prion F."/>
            <person name="Qin B."/>
            <person name="Qu C."/>
            <person name="Retzel E.F."/>
            <person name="Riddle C."/>
            <person name="Sallet E."/>
            <person name="Samain S."/>
            <person name="Samson N."/>
            <person name="Sanders I."/>
            <person name="Saurat O."/>
            <person name="Scarpelli C."/>
            <person name="Schiex T."/>
            <person name="Segurens B."/>
            <person name="Severin A.J."/>
            <person name="Sherrier D.J."/>
            <person name="Shi R."/>
            <person name="Sims S."/>
            <person name="Singer S.R."/>
            <person name="Sinharoy S."/>
            <person name="Sterck L."/>
            <person name="Viollet A."/>
            <person name="Wang B.B."/>
            <person name="Wang K."/>
            <person name="Wang M."/>
            <person name="Wang X."/>
            <person name="Warfsmann J."/>
            <person name="Weissenbach J."/>
            <person name="White D.D."/>
            <person name="White J.D."/>
            <person name="Wiley G.B."/>
            <person name="Wincker P."/>
            <person name="Xing Y."/>
            <person name="Yang L."/>
            <person name="Yao Z."/>
            <person name="Ying F."/>
            <person name="Zhai J."/>
            <person name="Zhou L."/>
            <person name="Zuber A."/>
            <person name="Denarie J."/>
            <person name="Dixon R.A."/>
            <person name="May G.D."/>
            <person name="Schwartz D.C."/>
            <person name="Rogers J."/>
            <person name="Quetier F."/>
            <person name="Town C.D."/>
            <person name="Roe B.A."/>
        </authorList>
    </citation>
    <scope>NUCLEOTIDE SEQUENCE [LARGE SCALE GENOMIC DNA]</scope>
    <source>
        <strain evidence="5">A17</strain>
        <strain evidence="6 7">cv. Jemalong A17</strain>
    </source>
</reference>
<evidence type="ECO:0000313" key="5">
    <source>
        <dbReference type="EMBL" id="AES80129.1"/>
    </source>
</evidence>
<dbReference type="PANTHER" id="PTHR33191:SF82">
    <property type="entry name" value="PUTATIVE-RELATED"/>
    <property type="match status" value="1"/>
</dbReference>
<keyword evidence="2" id="KW-0964">Secreted</keyword>
<accession>Q2HRD7</accession>
<evidence type="ECO:0000313" key="7">
    <source>
        <dbReference type="Proteomes" id="UP000002051"/>
    </source>
</evidence>
<evidence type="ECO:0000313" key="4">
    <source>
        <dbReference type="EMBL" id="ABD33429.1"/>
    </source>
</evidence>
<dbReference type="AlphaFoldDB" id="Q2HRD7"/>
<evidence type="ECO:0000256" key="2">
    <source>
        <dbReference type="ARBA" id="ARBA00022525"/>
    </source>
</evidence>
<proteinExistence type="predicted"/>
<protein>
    <submittedName>
        <fullName evidence="4 6">Uncharacterized protein</fullName>
    </submittedName>
</protein>
<reference evidence="6" key="5">
    <citation type="submission" date="2015-04" db="UniProtKB">
        <authorList>
            <consortium name="EnsemblPlants"/>
        </authorList>
    </citation>
    <scope>IDENTIFICATION</scope>
    <source>
        <strain evidence="6">cv. Jemalong A17</strain>
    </source>
</reference>
<evidence type="ECO:0000313" key="6">
    <source>
        <dbReference type="EnsemblPlants" id="AES80129"/>
    </source>
</evidence>
<sequence length="51" mass="5792">MKSYLTFNIFKKGRDGNDPPTCDNEYYSNDTPVVSLSTGWFNTNSMFGLAF</sequence>
<dbReference type="HOGENOM" id="CLU_3109470_0_0_1"/>
<dbReference type="EnsemblPlants" id="AES80129">
    <property type="protein sequence ID" value="AES80129"/>
    <property type="gene ID" value="MTR_7g076930"/>
</dbReference>
<reference evidence="4" key="2">
    <citation type="submission" date="2007-03" db="EMBL/GenBank/DDBJ databases">
        <authorList>
            <consortium name="The International Medicago Genome Annotation Group"/>
        </authorList>
    </citation>
    <scope>NUCLEOTIDE SEQUENCE</scope>
</reference>
<organism evidence="4">
    <name type="scientific">Medicago truncatula</name>
    <name type="common">Barrel medic</name>
    <name type="synonym">Medicago tribuloides</name>
    <dbReference type="NCBI Taxonomy" id="3880"/>
    <lineage>
        <taxon>Eukaryota</taxon>
        <taxon>Viridiplantae</taxon>
        <taxon>Streptophyta</taxon>
        <taxon>Embryophyta</taxon>
        <taxon>Tracheophyta</taxon>
        <taxon>Spermatophyta</taxon>
        <taxon>Magnoliopsida</taxon>
        <taxon>eudicotyledons</taxon>
        <taxon>Gunneridae</taxon>
        <taxon>Pentapetalae</taxon>
        <taxon>rosids</taxon>
        <taxon>fabids</taxon>
        <taxon>Fabales</taxon>
        <taxon>Fabaceae</taxon>
        <taxon>Papilionoideae</taxon>
        <taxon>50 kb inversion clade</taxon>
        <taxon>NPAAA clade</taxon>
        <taxon>Hologalegina</taxon>
        <taxon>IRL clade</taxon>
        <taxon>Trifolieae</taxon>
        <taxon>Medicago</taxon>
    </lineage>
</organism>
<dbReference type="PANTHER" id="PTHR33191">
    <property type="entry name" value="RIPENING-RELATED PROTEIN 2-RELATED"/>
    <property type="match status" value="1"/>
</dbReference>
<dbReference type="Pfam" id="PF24300">
    <property type="entry name" value="KWL1"/>
    <property type="match status" value="1"/>
</dbReference>
<keyword evidence="3" id="KW-0732">Signal</keyword>
<dbReference type="Proteomes" id="UP000002051">
    <property type="component" value="Unassembled WGS sequence"/>
</dbReference>
<keyword evidence="7" id="KW-1185">Reference proteome</keyword>